<dbReference type="EMBL" id="MN739598">
    <property type="protein sequence ID" value="QHT14916.1"/>
    <property type="molecule type" value="Genomic_DNA"/>
</dbReference>
<proteinExistence type="predicted"/>
<evidence type="ECO:0008006" key="2">
    <source>
        <dbReference type="Google" id="ProtNLM"/>
    </source>
</evidence>
<accession>A0A6C0DD71</accession>
<protein>
    <recommendedName>
        <fullName evidence="2">DNA-directed RNA polymerase M/15kDa subunit domain-containing protein</fullName>
    </recommendedName>
</protein>
<dbReference type="SUPFAM" id="SSF57783">
    <property type="entry name" value="Zinc beta-ribbon"/>
    <property type="match status" value="1"/>
</dbReference>
<reference evidence="1" key="1">
    <citation type="journal article" date="2020" name="Nature">
        <title>Giant virus diversity and host interactions through global metagenomics.</title>
        <authorList>
            <person name="Schulz F."/>
            <person name="Roux S."/>
            <person name="Paez-Espino D."/>
            <person name="Jungbluth S."/>
            <person name="Walsh D.A."/>
            <person name="Denef V.J."/>
            <person name="McMahon K.D."/>
            <person name="Konstantinidis K.T."/>
            <person name="Eloe-Fadrosh E.A."/>
            <person name="Kyrpides N.C."/>
            <person name="Woyke T."/>
        </authorList>
    </citation>
    <scope>NUCLEOTIDE SEQUENCE</scope>
    <source>
        <strain evidence="1">GVMAG-M-3300023174-144</strain>
    </source>
</reference>
<dbReference type="AlphaFoldDB" id="A0A6C0DD71"/>
<evidence type="ECO:0000313" key="1">
    <source>
        <dbReference type="EMBL" id="QHT14916.1"/>
    </source>
</evidence>
<name>A0A6C0DD71_9ZZZZ</name>
<organism evidence="1">
    <name type="scientific">viral metagenome</name>
    <dbReference type="NCBI Taxonomy" id="1070528"/>
    <lineage>
        <taxon>unclassified sequences</taxon>
        <taxon>metagenomes</taxon>
        <taxon>organismal metagenomes</taxon>
    </lineage>
</organism>
<sequence length="114" mass="13762">MYYIRIDNENTNQLIYYCRNCGNEDNLITNDSVSILKTHIKKNEQEFAHFINKYTKLDPTLPRVNKILCPNENCDTNKKDKEREIIYIRYDDVNMRYVYLCSTCDTVWKTEDMK</sequence>
<dbReference type="Gene3D" id="2.20.25.10">
    <property type="match status" value="1"/>
</dbReference>